<dbReference type="InParanoid" id="K9TRN3"/>
<evidence type="ECO:0000256" key="1">
    <source>
        <dbReference type="ARBA" id="ARBA00022737"/>
    </source>
</evidence>
<dbReference type="PROSITE" id="PS50005">
    <property type="entry name" value="TPR"/>
    <property type="match status" value="4"/>
</dbReference>
<dbReference type="EMBL" id="CP003607">
    <property type="protein sequence ID" value="AFY85073.1"/>
    <property type="molecule type" value="Genomic_DNA"/>
</dbReference>
<keyword evidence="7" id="KW-1185">Reference proteome</keyword>
<dbReference type="STRING" id="56110.Oscil6304_5590"/>
<dbReference type="Proteomes" id="UP000010367">
    <property type="component" value="Chromosome"/>
</dbReference>
<evidence type="ECO:0000313" key="7">
    <source>
        <dbReference type="Proteomes" id="UP000010367"/>
    </source>
</evidence>
<dbReference type="Pfam" id="PF12770">
    <property type="entry name" value="CHAT"/>
    <property type="match status" value="1"/>
</dbReference>
<dbReference type="InterPro" id="IPR024983">
    <property type="entry name" value="CHAT_dom"/>
</dbReference>
<evidence type="ECO:0000259" key="4">
    <source>
        <dbReference type="Pfam" id="PF12770"/>
    </source>
</evidence>
<dbReference type="RefSeq" id="WP_015151682.1">
    <property type="nucleotide sequence ID" value="NC_019693.1"/>
</dbReference>
<feature type="domain" description="Orc1-like AAA ATPase" evidence="5">
    <location>
        <begin position="378"/>
        <end position="503"/>
    </location>
</feature>
<dbReference type="SUPFAM" id="SSF52540">
    <property type="entry name" value="P-loop containing nucleoside triphosphate hydrolases"/>
    <property type="match status" value="1"/>
</dbReference>
<dbReference type="SUPFAM" id="SSF48452">
    <property type="entry name" value="TPR-like"/>
    <property type="match status" value="3"/>
</dbReference>
<evidence type="ECO:0000256" key="3">
    <source>
        <dbReference type="PROSITE-ProRule" id="PRU00339"/>
    </source>
</evidence>
<dbReference type="PANTHER" id="PTHR45641">
    <property type="entry name" value="TETRATRICOPEPTIDE REPEAT PROTEIN (AFU_ORTHOLOGUE AFUA_6G03870)"/>
    <property type="match status" value="1"/>
</dbReference>
<proteinExistence type="predicted"/>
<name>K9TRN3_9CYAN</name>
<protein>
    <submittedName>
        <fullName evidence="6">Uncharacterized protein</fullName>
    </submittedName>
</protein>
<dbReference type="eggNOG" id="COG4995">
    <property type="taxonomic scope" value="Bacteria"/>
</dbReference>
<organism evidence="6 7">
    <name type="scientific">Oscillatoria acuminata PCC 6304</name>
    <dbReference type="NCBI Taxonomy" id="56110"/>
    <lineage>
        <taxon>Bacteria</taxon>
        <taxon>Bacillati</taxon>
        <taxon>Cyanobacteriota</taxon>
        <taxon>Cyanophyceae</taxon>
        <taxon>Oscillatoriophycideae</taxon>
        <taxon>Oscillatoriales</taxon>
        <taxon>Oscillatoriaceae</taxon>
        <taxon>Oscillatoria</taxon>
    </lineage>
</organism>
<dbReference type="InterPro" id="IPR011990">
    <property type="entry name" value="TPR-like_helical_dom_sf"/>
</dbReference>
<dbReference type="Gene3D" id="3.40.50.300">
    <property type="entry name" value="P-loop containing nucleotide triphosphate hydrolases"/>
    <property type="match status" value="1"/>
</dbReference>
<feature type="repeat" description="TPR" evidence="3">
    <location>
        <begin position="1087"/>
        <end position="1120"/>
    </location>
</feature>
<dbReference type="Pfam" id="PF13424">
    <property type="entry name" value="TPR_12"/>
    <property type="match status" value="5"/>
</dbReference>
<dbReference type="SMART" id="SM00028">
    <property type="entry name" value="TPR"/>
    <property type="match status" value="10"/>
</dbReference>
<dbReference type="KEGG" id="oac:Oscil6304_5590"/>
<sequence length="1221" mass="137033">MQTLRIQLQEVQRDCVELRYRVETQKTYESQILSIAEIANLVKESKRDYYIGRPRLKEMGQKLFCWLDGDGRWLSRAIAQCDLGGLILAIATPEKLAHLPWELLHDGTSFLVEGLYPMVVPVRWIDKNTPPPSTLKARPLQVLFMATSPETVEPVLDFEAEEARILAQTQDMAVQVRVEESGCVAELGKLWKRYPPQTFDIFHLTGHGKIQQQTPYDPYFITETETGEPHDTSASELAEVFFDRWPQLIFLSGCRTGQAGNQGAVLSMAETLIHQGAPAVLGWGLEVLETTATAAAAHLYQELAAGYSLGKALGSTYRYLLQKQGVEDWHLLRLYVRGDCPGALVEPPGDYYWQPPQLPQEQFLDPLTQEVRVATREEFVGRRRYLQRYLRALKGGKFLGVLIHGIGGVGKSTVGARLLERMPEYEPIFIYRGLDEAKLINQLSRQCTNETGSEIWQEKLSLMQRLTKFLRMGLNDPKQQLMFVLDDFEANMEPRSDGKRMLKSEVVEVVQGLLDAIAQSRGPHRVIITCRYDFTLDPTLNRRLDREPLAALRGADLRKKCQRLASFQPDSELDANLQEQAKNAADGNPRLLEWLNQILLTPSVAISEITTKIQEVEAEFRADILAEELLNQQDKDLREMLRLGLVFQVPVPRAAFTAICSKIRNLETHITRAISLGLLESIQSTPADGELLRVPRLLPLPVPENDEPLHRQAADLLYRIWWEESETPTEERLIEIHRLALVGKAGEVAAKIGHILSNTWIHQSRYKEALKMCQDTLAVVKDYRIFHQMGISEQQLGEVETASEHYQQALDLCPLEDKREKALIVHNLATFKAKQGEIDQAIALSTESMELFERIGSTLEGKVATLHHLAGIKAKQGEIDEAIALYTQSLEINERIGHLQGKAATLHELAGIKTNQGEIKEAIALYTESLEIDERIGHLEGKAATLHHLAGIKADQGEIKEAIALYTQSLEINERIGILEGKAATLHCLAIIKAKQGEIDEAIALYTESIELEERIGNLEGKAETLYQLATIKTNQGEMGKAIILYTEWLHCLAIIKAKQGEIDEAIALYNKSMELNELIGDVQVKAAILHQLAIITANQGEIDEAIALYNKSMELNELIGNLQGKAATLHQLASIKANQGEIDEAIAFYTQSMELDECIGDVQGKAATLIMLGQLLAIRGDFTTALQYMHESLDILERLRSPEAEKVREIIAQMQKKAEK</sequence>
<feature type="repeat" description="TPR" evidence="3">
    <location>
        <begin position="783"/>
        <end position="816"/>
    </location>
</feature>
<keyword evidence="1" id="KW-0677">Repeat</keyword>
<gene>
    <name evidence="6" type="ORF">Oscil6304_5590</name>
</gene>
<dbReference type="InterPro" id="IPR027417">
    <property type="entry name" value="P-loop_NTPase"/>
</dbReference>
<dbReference type="PANTHER" id="PTHR45641:SF19">
    <property type="entry name" value="NEPHROCYSTIN-3"/>
    <property type="match status" value="1"/>
</dbReference>
<evidence type="ECO:0000313" key="6">
    <source>
        <dbReference type="EMBL" id="AFY85073.1"/>
    </source>
</evidence>
<dbReference type="AlphaFoldDB" id="K9TRN3"/>
<dbReference type="InterPro" id="IPR041664">
    <property type="entry name" value="AAA_16"/>
</dbReference>
<dbReference type="PATRIC" id="fig|56110.3.peg.6873"/>
<feature type="repeat" description="TPR" evidence="3">
    <location>
        <begin position="1127"/>
        <end position="1160"/>
    </location>
</feature>
<accession>K9TRN3</accession>
<keyword evidence="2 3" id="KW-0802">TPR repeat</keyword>
<reference evidence="6 7" key="1">
    <citation type="submission" date="2012-06" db="EMBL/GenBank/DDBJ databases">
        <title>Finished chromosome of genome of Oscillatoria acuminata PCC 6304.</title>
        <authorList>
            <consortium name="US DOE Joint Genome Institute"/>
            <person name="Gugger M."/>
            <person name="Coursin T."/>
            <person name="Rippka R."/>
            <person name="Tandeau De Marsac N."/>
            <person name="Huntemann M."/>
            <person name="Wei C.-L."/>
            <person name="Han J."/>
            <person name="Detter J.C."/>
            <person name="Han C."/>
            <person name="Tapia R."/>
            <person name="Davenport K."/>
            <person name="Daligault H."/>
            <person name="Erkkila T."/>
            <person name="Gu W."/>
            <person name="Munk A.C.C."/>
            <person name="Teshima H."/>
            <person name="Xu Y."/>
            <person name="Chain P."/>
            <person name="Chen A."/>
            <person name="Krypides N."/>
            <person name="Mavromatis K."/>
            <person name="Markowitz V."/>
            <person name="Szeto E."/>
            <person name="Ivanova N."/>
            <person name="Mikhailova N."/>
            <person name="Ovchinnikova G."/>
            <person name="Pagani I."/>
            <person name="Pati A."/>
            <person name="Goodwin L."/>
            <person name="Peters L."/>
            <person name="Pitluck S."/>
            <person name="Woyke T."/>
            <person name="Kerfeld C."/>
        </authorList>
    </citation>
    <scope>NUCLEOTIDE SEQUENCE [LARGE SCALE GENOMIC DNA]</scope>
    <source>
        <strain evidence="6 7">PCC 6304</strain>
    </source>
</reference>
<dbReference type="OrthoDB" id="485389at2"/>
<evidence type="ECO:0000259" key="5">
    <source>
        <dbReference type="Pfam" id="PF13191"/>
    </source>
</evidence>
<feature type="repeat" description="TPR" evidence="3">
    <location>
        <begin position="983"/>
        <end position="1016"/>
    </location>
</feature>
<dbReference type="HOGENOM" id="CLU_004034_0_0_3"/>
<dbReference type="Pfam" id="PF13191">
    <property type="entry name" value="AAA_16"/>
    <property type="match status" value="1"/>
</dbReference>
<dbReference type="eggNOG" id="COG0457">
    <property type="taxonomic scope" value="Bacteria"/>
</dbReference>
<evidence type="ECO:0000256" key="2">
    <source>
        <dbReference type="ARBA" id="ARBA00022803"/>
    </source>
</evidence>
<feature type="domain" description="CHAT" evidence="4">
    <location>
        <begin position="88"/>
        <end position="326"/>
    </location>
</feature>
<dbReference type="Gene3D" id="1.25.40.10">
    <property type="entry name" value="Tetratricopeptide repeat domain"/>
    <property type="match status" value="3"/>
</dbReference>
<dbReference type="InterPro" id="IPR019734">
    <property type="entry name" value="TPR_rpt"/>
</dbReference>